<feature type="repeat" description="Solcar" evidence="9">
    <location>
        <begin position="93"/>
        <end position="174"/>
    </location>
</feature>
<dbReference type="InterPro" id="IPR018108">
    <property type="entry name" value="MCP_transmembrane"/>
</dbReference>
<dbReference type="EMBL" id="HBIJ01023564">
    <property type="protein sequence ID" value="CAE0374782.1"/>
    <property type="molecule type" value="Transcribed_RNA"/>
</dbReference>
<dbReference type="PANTHER" id="PTHR45788:SF4">
    <property type="entry name" value="TRICARBOXYLATE TRANSPORT PROTEIN, MITOCHONDRIAL"/>
    <property type="match status" value="1"/>
</dbReference>
<evidence type="ECO:0000256" key="2">
    <source>
        <dbReference type="ARBA" id="ARBA00006375"/>
    </source>
</evidence>
<evidence type="ECO:0000256" key="1">
    <source>
        <dbReference type="ARBA" id="ARBA00004225"/>
    </source>
</evidence>
<feature type="transmembrane region" description="Helical" evidence="11">
    <location>
        <begin position="59"/>
        <end position="81"/>
    </location>
</feature>
<dbReference type="GO" id="GO:0071913">
    <property type="term" value="F:citrate secondary active transmembrane transporter activity"/>
    <property type="evidence" value="ECO:0007669"/>
    <property type="project" value="TreeGrafter"/>
</dbReference>
<dbReference type="InterPro" id="IPR023395">
    <property type="entry name" value="MCP_dom_sf"/>
</dbReference>
<keyword evidence="6 11" id="KW-1133">Transmembrane helix</keyword>
<evidence type="ECO:0000256" key="5">
    <source>
        <dbReference type="ARBA" id="ARBA00022737"/>
    </source>
</evidence>
<organism evidence="12">
    <name type="scientific">Aureoumbra lagunensis</name>
    <dbReference type="NCBI Taxonomy" id="44058"/>
    <lineage>
        <taxon>Eukaryota</taxon>
        <taxon>Sar</taxon>
        <taxon>Stramenopiles</taxon>
        <taxon>Ochrophyta</taxon>
        <taxon>Pelagophyceae</taxon>
        <taxon>Pelagomonadales</taxon>
        <taxon>Aureoumbra</taxon>
    </lineage>
</organism>
<evidence type="ECO:0000256" key="3">
    <source>
        <dbReference type="ARBA" id="ARBA00022448"/>
    </source>
</evidence>
<proteinExistence type="inferred from homology"/>
<keyword evidence="5" id="KW-0677">Repeat</keyword>
<evidence type="ECO:0000256" key="11">
    <source>
        <dbReference type="SAM" id="Phobius"/>
    </source>
</evidence>
<evidence type="ECO:0000256" key="6">
    <source>
        <dbReference type="ARBA" id="ARBA00022989"/>
    </source>
</evidence>
<accession>A0A7S3K4K9</accession>
<comment type="similarity">
    <text evidence="2 10">Belongs to the mitochondrial carrier (TC 2.A.29) family.</text>
</comment>
<dbReference type="Pfam" id="PF00153">
    <property type="entry name" value="Mito_carr"/>
    <property type="match status" value="1"/>
</dbReference>
<keyword evidence="3 10" id="KW-0813">Transport</keyword>
<keyword evidence="8 9" id="KW-0472">Membrane</keyword>
<comment type="subcellular location">
    <subcellularLocation>
        <location evidence="1">Mitochondrion membrane</location>
        <topology evidence="1">Multi-pass membrane protein</topology>
    </subcellularLocation>
</comment>
<evidence type="ECO:0000256" key="7">
    <source>
        <dbReference type="ARBA" id="ARBA00023128"/>
    </source>
</evidence>
<dbReference type="PROSITE" id="PS50920">
    <property type="entry name" value="SOLCAR"/>
    <property type="match status" value="1"/>
</dbReference>
<evidence type="ECO:0000256" key="9">
    <source>
        <dbReference type="PROSITE-ProRule" id="PRU00282"/>
    </source>
</evidence>
<keyword evidence="7" id="KW-0496">Mitochondrion</keyword>
<name>A0A7S3K4K9_9STRA</name>
<dbReference type="PANTHER" id="PTHR45788">
    <property type="entry name" value="SUCCINATE/FUMARATE MITOCHONDRIAL TRANSPORTER-RELATED"/>
    <property type="match status" value="1"/>
</dbReference>
<gene>
    <name evidence="12" type="ORF">ALAG00032_LOCUS15586</name>
</gene>
<evidence type="ECO:0000313" key="12">
    <source>
        <dbReference type="EMBL" id="CAE0374782.1"/>
    </source>
</evidence>
<dbReference type="Gene3D" id="1.50.40.10">
    <property type="entry name" value="Mitochondrial carrier domain"/>
    <property type="match status" value="1"/>
</dbReference>
<dbReference type="GO" id="GO:0031966">
    <property type="term" value="C:mitochondrial membrane"/>
    <property type="evidence" value="ECO:0007669"/>
    <property type="project" value="UniProtKB-SubCell"/>
</dbReference>
<reference evidence="12" key="1">
    <citation type="submission" date="2021-01" db="EMBL/GenBank/DDBJ databases">
        <authorList>
            <person name="Corre E."/>
            <person name="Pelletier E."/>
            <person name="Niang G."/>
            <person name="Scheremetjew M."/>
            <person name="Finn R."/>
            <person name="Kale V."/>
            <person name="Holt S."/>
            <person name="Cochrane G."/>
            <person name="Meng A."/>
            <person name="Brown T."/>
            <person name="Cohen L."/>
        </authorList>
    </citation>
    <scope>NUCLEOTIDE SEQUENCE</scope>
    <source>
        <strain evidence="12">CCMP1510</strain>
    </source>
</reference>
<evidence type="ECO:0000256" key="8">
    <source>
        <dbReference type="ARBA" id="ARBA00023136"/>
    </source>
</evidence>
<dbReference type="SUPFAM" id="SSF103506">
    <property type="entry name" value="Mitochondrial carrier"/>
    <property type="match status" value="1"/>
</dbReference>
<evidence type="ECO:0008006" key="13">
    <source>
        <dbReference type="Google" id="ProtNLM"/>
    </source>
</evidence>
<dbReference type="InterPro" id="IPR049563">
    <property type="entry name" value="TXTP-like"/>
</dbReference>
<evidence type="ECO:0000256" key="10">
    <source>
        <dbReference type="RuleBase" id="RU000488"/>
    </source>
</evidence>
<protein>
    <recommendedName>
        <fullName evidence="13">Mitochondrial carrier protein</fullName>
    </recommendedName>
</protein>
<dbReference type="GO" id="GO:0006843">
    <property type="term" value="P:mitochondrial citrate transmembrane transport"/>
    <property type="evidence" value="ECO:0007669"/>
    <property type="project" value="TreeGrafter"/>
</dbReference>
<evidence type="ECO:0000256" key="4">
    <source>
        <dbReference type="ARBA" id="ARBA00022692"/>
    </source>
</evidence>
<sequence>MTEKNRYSVLTKLGDEKNLFLGTLAGIVEAFITQPLTYLKNSLQQRDALKFNPRIWWRGSYASCACDGILIGCQFMVCGFLQKQLLRGEYRALSMSEEMFAGFTAGGISGLPCCVLELTMIQQQRFGGTPINTIFRLYSTHGLSIILRGLGPSSGREAIFAAGYLGLSPQIERFFERRTNKGSKLGQLFGSLFSGILCAFLTHPLDTIKSCMQGDVDRHTYRGFRHTIKTIAEQGVISAGFSPSASIKTAAALDLSLSIPRLVASITPFFRGFGARAAIIVVCFNIFSECKLAFAHIFFPSAFSS</sequence>
<keyword evidence="4 9" id="KW-0812">Transmembrane</keyword>
<feature type="transmembrane region" description="Helical" evidence="11">
    <location>
        <begin position="20"/>
        <end position="39"/>
    </location>
</feature>
<dbReference type="AlphaFoldDB" id="A0A7S3K4K9"/>